<dbReference type="Proteomes" id="UP000053237">
    <property type="component" value="Unassembled WGS sequence"/>
</dbReference>
<proteinExistence type="predicted"/>
<name>A0A024G8I3_9STRA</name>
<dbReference type="AlphaFoldDB" id="A0A024G8I3"/>
<protein>
    <submittedName>
        <fullName evidence="2">Uncharacterized protein</fullName>
    </submittedName>
</protein>
<keyword evidence="3" id="KW-1185">Reference proteome</keyword>
<evidence type="ECO:0000313" key="2">
    <source>
        <dbReference type="EMBL" id="CCI42954.1"/>
    </source>
</evidence>
<accession>A0A024G8I3</accession>
<sequence length="199" mass="22791">MKEATKENKEESEKVMQLTRELEEAKNDMAQMTRRVEATKTCLEDEEVNAIEANETSISIKLRETAHATWSTVRTYVVGQQYEDSVDYDEEETNDQVDSNQHVFDVLDCGANDCRTCAEEDETPAYDEGEAETKDQGNINEKLDSLEKNLTKSVRLGIFLRNNIYKQLAMKAKHERKIKGIKEGYARAMGKQREGLLLE</sequence>
<keyword evidence="1" id="KW-0175">Coiled coil</keyword>
<feature type="coiled-coil region" evidence="1">
    <location>
        <begin position="1"/>
        <end position="42"/>
    </location>
</feature>
<gene>
    <name evidence="2" type="ORF">BN9_037380</name>
</gene>
<comment type="caution">
    <text evidence="2">The sequence shown here is derived from an EMBL/GenBank/DDBJ whole genome shotgun (WGS) entry which is preliminary data.</text>
</comment>
<evidence type="ECO:0000313" key="3">
    <source>
        <dbReference type="Proteomes" id="UP000053237"/>
    </source>
</evidence>
<dbReference type="InParanoid" id="A0A024G8I3"/>
<reference evidence="2 3" key="1">
    <citation type="submission" date="2012-05" db="EMBL/GenBank/DDBJ databases">
        <title>Recombination and specialization in a pathogen metapopulation.</title>
        <authorList>
            <person name="Gardiner A."/>
            <person name="Kemen E."/>
            <person name="Schultz-Larsen T."/>
            <person name="MacLean D."/>
            <person name="Van Oosterhout C."/>
            <person name="Jones J.D.G."/>
        </authorList>
    </citation>
    <scope>NUCLEOTIDE SEQUENCE [LARGE SCALE GENOMIC DNA]</scope>
    <source>
        <strain evidence="2 3">Ac Nc2</strain>
    </source>
</reference>
<dbReference type="EMBL" id="CAIX01000041">
    <property type="protein sequence ID" value="CCI42954.1"/>
    <property type="molecule type" value="Genomic_DNA"/>
</dbReference>
<organism evidence="2 3">
    <name type="scientific">Albugo candida</name>
    <dbReference type="NCBI Taxonomy" id="65357"/>
    <lineage>
        <taxon>Eukaryota</taxon>
        <taxon>Sar</taxon>
        <taxon>Stramenopiles</taxon>
        <taxon>Oomycota</taxon>
        <taxon>Peronosporomycetes</taxon>
        <taxon>Albuginales</taxon>
        <taxon>Albuginaceae</taxon>
        <taxon>Albugo</taxon>
    </lineage>
</organism>
<evidence type="ECO:0000256" key="1">
    <source>
        <dbReference type="SAM" id="Coils"/>
    </source>
</evidence>